<dbReference type="WBParaSite" id="EN70_2722">
    <property type="protein sequence ID" value="EN70_2722"/>
    <property type="gene ID" value="EN70_2722"/>
</dbReference>
<dbReference type="PANTHER" id="PTHR24124:SF14">
    <property type="entry name" value="CHROMOSOME UNDETERMINED SCAFFOLD_25, WHOLE GENOME SHOTGUN SEQUENCE"/>
    <property type="match status" value="1"/>
</dbReference>
<dbReference type="PROSITE" id="PS50088">
    <property type="entry name" value="ANK_REPEAT"/>
    <property type="match status" value="1"/>
</dbReference>
<dbReference type="InterPro" id="IPR036770">
    <property type="entry name" value="Ankyrin_rpt-contain_sf"/>
</dbReference>
<dbReference type="Gene3D" id="1.25.40.20">
    <property type="entry name" value="Ankyrin repeat-containing domain"/>
    <property type="match status" value="1"/>
</dbReference>
<proteinExistence type="predicted"/>
<dbReference type="InterPro" id="IPR002110">
    <property type="entry name" value="Ankyrin_rpt"/>
</dbReference>
<dbReference type="GO" id="GO:0010468">
    <property type="term" value="P:regulation of gene expression"/>
    <property type="evidence" value="ECO:0007669"/>
    <property type="project" value="TreeGrafter"/>
</dbReference>
<organism evidence="4 5">
    <name type="scientific">Loa loa</name>
    <name type="common">Eye worm</name>
    <name type="synonym">Filaria loa</name>
    <dbReference type="NCBI Taxonomy" id="7209"/>
    <lineage>
        <taxon>Eukaryota</taxon>
        <taxon>Metazoa</taxon>
        <taxon>Ecdysozoa</taxon>
        <taxon>Nematoda</taxon>
        <taxon>Chromadorea</taxon>
        <taxon>Rhabditida</taxon>
        <taxon>Spirurina</taxon>
        <taxon>Spiruromorpha</taxon>
        <taxon>Filarioidea</taxon>
        <taxon>Onchocercidae</taxon>
        <taxon>Loa</taxon>
    </lineage>
</organism>
<reference evidence="4" key="1">
    <citation type="submission" date="2012-04" db="EMBL/GenBank/DDBJ databases">
        <title>The Genome Sequence of Loa loa.</title>
        <authorList>
            <consortium name="The Broad Institute Genome Sequencing Platform"/>
            <consortium name="Broad Institute Genome Sequencing Center for Infectious Disease"/>
            <person name="Nutman T.B."/>
            <person name="Fink D.L."/>
            <person name="Russ C."/>
            <person name="Young S."/>
            <person name="Zeng Q."/>
            <person name="Gargeya S."/>
            <person name="Alvarado L."/>
            <person name="Berlin A."/>
            <person name="Chapman S.B."/>
            <person name="Chen Z."/>
            <person name="Freedman E."/>
            <person name="Gellesch M."/>
            <person name="Goldberg J."/>
            <person name="Griggs A."/>
            <person name="Gujja S."/>
            <person name="Heilman E.R."/>
            <person name="Heiman D."/>
            <person name="Howarth C."/>
            <person name="Mehta T."/>
            <person name="Neiman D."/>
            <person name="Pearson M."/>
            <person name="Roberts A."/>
            <person name="Saif S."/>
            <person name="Shea T."/>
            <person name="Shenoy N."/>
            <person name="Sisk P."/>
            <person name="Stolte C."/>
            <person name="Sykes S."/>
            <person name="White J."/>
            <person name="Yandava C."/>
            <person name="Haas B."/>
            <person name="Henn M.R."/>
            <person name="Nusbaum C."/>
            <person name="Birren B."/>
        </authorList>
    </citation>
    <scope>NUCLEOTIDE SEQUENCE [LARGE SCALE GENOMIC DNA]</scope>
</reference>
<evidence type="ECO:0000256" key="1">
    <source>
        <dbReference type="ARBA" id="ARBA00022737"/>
    </source>
</evidence>
<dbReference type="Proteomes" id="UP000095285">
    <property type="component" value="Unassembled WGS sequence"/>
</dbReference>
<dbReference type="GO" id="GO:0005634">
    <property type="term" value="C:nucleus"/>
    <property type="evidence" value="ECO:0007669"/>
    <property type="project" value="TreeGrafter"/>
</dbReference>
<dbReference type="STRING" id="7209.A0A1I7VHW6"/>
<reference evidence="5" key="2">
    <citation type="submission" date="2016-11" db="UniProtKB">
        <authorList>
            <consortium name="WormBaseParasite"/>
        </authorList>
    </citation>
    <scope>IDENTIFICATION</scope>
</reference>
<evidence type="ECO:0000256" key="3">
    <source>
        <dbReference type="PROSITE-ProRule" id="PRU00023"/>
    </source>
</evidence>
<dbReference type="SMART" id="SM00248">
    <property type="entry name" value="ANK"/>
    <property type="match status" value="2"/>
</dbReference>
<dbReference type="AlphaFoldDB" id="A0A1I7VHW6"/>
<evidence type="ECO:0000313" key="5">
    <source>
        <dbReference type="WBParaSite" id="EN70_2722"/>
    </source>
</evidence>
<feature type="repeat" description="ANK" evidence="3">
    <location>
        <begin position="51"/>
        <end position="83"/>
    </location>
</feature>
<accession>A0A1I7VHW6</accession>
<sequence length="181" mass="20504">MKYINVIKQKLVIWRFQNHLSAIRAAITGDALQLLYLINILKVSVNTANSQGITLLHWATANDHIAVVQLLLSLGADFRLTTVKSRSVLHTAACNDATSCLKLFLKLSFEQEKTDGMKRNSCGTLNKFILQRDFNGDNLLHLACRLRKKRCLKVGSAYFVCKFFIKGVSYQTRLFIFHVGK</sequence>
<dbReference type="PROSITE" id="PS50297">
    <property type="entry name" value="ANK_REP_REGION"/>
    <property type="match status" value="1"/>
</dbReference>
<protein>
    <submittedName>
        <fullName evidence="5">ANK_REP_REGION domain-containing protein</fullName>
    </submittedName>
</protein>
<dbReference type="Pfam" id="PF12796">
    <property type="entry name" value="Ank_2"/>
    <property type="match status" value="1"/>
</dbReference>
<evidence type="ECO:0000313" key="4">
    <source>
        <dbReference type="Proteomes" id="UP000095285"/>
    </source>
</evidence>
<name>A0A1I7VHW6_LOALO</name>
<keyword evidence="4" id="KW-1185">Reference proteome</keyword>
<dbReference type="SUPFAM" id="SSF48403">
    <property type="entry name" value="Ankyrin repeat"/>
    <property type="match status" value="1"/>
</dbReference>
<evidence type="ECO:0000256" key="2">
    <source>
        <dbReference type="ARBA" id="ARBA00023043"/>
    </source>
</evidence>
<keyword evidence="1" id="KW-0677">Repeat</keyword>
<keyword evidence="2 3" id="KW-0040">ANK repeat</keyword>
<dbReference type="PANTHER" id="PTHR24124">
    <property type="entry name" value="ANKYRIN REPEAT FAMILY A"/>
    <property type="match status" value="1"/>
</dbReference>